<keyword evidence="4" id="KW-1185">Reference proteome</keyword>
<dbReference type="SUPFAM" id="SSF51430">
    <property type="entry name" value="NAD(P)-linked oxidoreductase"/>
    <property type="match status" value="1"/>
</dbReference>
<organism evidence="3 4">
    <name type="scientific">Armatimonas rosea</name>
    <dbReference type="NCBI Taxonomy" id="685828"/>
    <lineage>
        <taxon>Bacteria</taxon>
        <taxon>Bacillati</taxon>
        <taxon>Armatimonadota</taxon>
        <taxon>Armatimonadia</taxon>
        <taxon>Armatimonadales</taxon>
        <taxon>Armatimonadaceae</taxon>
        <taxon>Armatimonas</taxon>
    </lineage>
</organism>
<dbReference type="PANTHER" id="PTHR43364">
    <property type="entry name" value="NADH-SPECIFIC METHYLGLYOXAL REDUCTASE-RELATED"/>
    <property type="match status" value="1"/>
</dbReference>
<dbReference type="AlphaFoldDB" id="A0A7W9SL40"/>
<name>A0A7W9SL40_ARMRO</name>
<dbReference type="Gene3D" id="3.20.20.100">
    <property type="entry name" value="NADP-dependent oxidoreductase domain"/>
    <property type="match status" value="1"/>
</dbReference>
<comment type="caution">
    <text evidence="3">The sequence shown here is derived from an EMBL/GenBank/DDBJ whole genome shotgun (WGS) entry which is preliminary data.</text>
</comment>
<dbReference type="Pfam" id="PF00248">
    <property type="entry name" value="Aldo_ket_red"/>
    <property type="match status" value="1"/>
</dbReference>
<dbReference type="RefSeq" id="WP_221289749.1">
    <property type="nucleotide sequence ID" value="NZ_JACHGW010000001.1"/>
</dbReference>
<dbReference type="GO" id="GO:0005829">
    <property type="term" value="C:cytosol"/>
    <property type="evidence" value="ECO:0007669"/>
    <property type="project" value="TreeGrafter"/>
</dbReference>
<dbReference type="InterPro" id="IPR036812">
    <property type="entry name" value="NAD(P)_OxRdtase_dom_sf"/>
</dbReference>
<gene>
    <name evidence="3" type="ORF">HNQ39_000389</name>
</gene>
<dbReference type="InterPro" id="IPR020471">
    <property type="entry name" value="AKR"/>
</dbReference>
<evidence type="ECO:0000313" key="3">
    <source>
        <dbReference type="EMBL" id="MBB6048627.1"/>
    </source>
</evidence>
<sequence length="323" mass="35710">MSNQMKYGSIAGIAKPVSRLVQGIIQVNRNDEAIGFAQLDSAFAAGINCVDTAYIYGTDAFLGKWVRERGIRDDVVILAKGAHDSIRKKVTPFDIQHDLHETLAKMQLDYVDLYVLHRDDENVEVGPIVDVLNLLVKQGKIGAFGGSNWSTARLQAANDYAEQTGQIPFTSSSPNFSLADPIRVPWGGCLTISGDQYEAERAWYKANQMPIFSWSSMAGGFWSGRFNREGVETYTEGQAKLVRDCYCSDANFTRLDRVKELADAKGLTIPQIALAYIFNYPMNVFALVGAQNQEEVDTNVAALNTDLTEQELLYLDLKADSPA</sequence>
<dbReference type="InterPro" id="IPR023210">
    <property type="entry name" value="NADP_OxRdtase_dom"/>
</dbReference>
<accession>A0A7W9SL40</accession>
<dbReference type="GO" id="GO:0016491">
    <property type="term" value="F:oxidoreductase activity"/>
    <property type="evidence" value="ECO:0007669"/>
    <property type="project" value="UniProtKB-KW"/>
</dbReference>
<proteinExistence type="predicted"/>
<protein>
    <submittedName>
        <fullName evidence="3">Aryl-alcohol dehydrogenase-like predicted oxidoreductase</fullName>
    </submittedName>
</protein>
<dbReference type="Proteomes" id="UP000520814">
    <property type="component" value="Unassembled WGS sequence"/>
</dbReference>
<feature type="domain" description="NADP-dependent oxidoreductase" evidence="2">
    <location>
        <begin position="29"/>
        <end position="316"/>
    </location>
</feature>
<dbReference type="PANTHER" id="PTHR43364:SF4">
    <property type="entry name" value="NAD(P)-LINKED OXIDOREDUCTASE SUPERFAMILY PROTEIN"/>
    <property type="match status" value="1"/>
</dbReference>
<dbReference type="CDD" id="cd19082">
    <property type="entry name" value="AKR_AKR10A1_2"/>
    <property type="match status" value="1"/>
</dbReference>
<dbReference type="InterPro" id="IPR050523">
    <property type="entry name" value="AKR_Detox_Biosynth"/>
</dbReference>
<reference evidence="3 4" key="1">
    <citation type="submission" date="2020-08" db="EMBL/GenBank/DDBJ databases">
        <title>Genomic Encyclopedia of Type Strains, Phase IV (KMG-IV): sequencing the most valuable type-strain genomes for metagenomic binning, comparative biology and taxonomic classification.</title>
        <authorList>
            <person name="Goeker M."/>
        </authorList>
    </citation>
    <scope>NUCLEOTIDE SEQUENCE [LARGE SCALE GENOMIC DNA]</scope>
    <source>
        <strain evidence="3 4">DSM 23562</strain>
    </source>
</reference>
<evidence type="ECO:0000313" key="4">
    <source>
        <dbReference type="Proteomes" id="UP000520814"/>
    </source>
</evidence>
<evidence type="ECO:0000256" key="1">
    <source>
        <dbReference type="ARBA" id="ARBA00023002"/>
    </source>
</evidence>
<evidence type="ECO:0000259" key="2">
    <source>
        <dbReference type="Pfam" id="PF00248"/>
    </source>
</evidence>
<dbReference type="PRINTS" id="PR00069">
    <property type="entry name" value="ALDKETRDTASE"/>
</dbReference>
<dbReference type="EMBL" id="JACHGW010000001">
    <property type="protein sequence ID" value="MBB6048627.1"/>
    <property type="molecule type" value="Genomic_DNA"/>
</dbReference>
<keyword evidence="1" id="KW-0560">Oxidoreductase</keyword>